<feature type="domain" description="Chitin synthase N-terminal" evidence="7">
    <location>
        <begin position="271"/>
        <end position="337"/>
    </location>
</feature>
<keyword evidence="3" id="KW-1003">Cell membrane</keyword>
<keyword evidence="5" id="KW-0472">Membrane</keyword>
<comment type="caution">
    <text evidence="9">The sequence shown here is derived from an EMBL/GenBank/DDBJ whole genome shotgun (WGS) entry which is preliminary data.</text>
</comment>
<protein>
    <recommendedName>
        <fullName evidence="2">chitin synthase</fullName>
        <ecNumber evidence="2">2.4.1.16</ecNumber>
    </recommendedName>
</protein>
<dbReference type="Proteomes" id="UP001172155">
    <property type="component" value="Unassembled WGS sequence"/>
</dbReference>
<evidence type="ECO:0000256" key="5">
    <source>
        <dbReference type="ARBA" id="ARBA00022989"/>
    </source>
</evidence>
<keyword evidence="10" id="KW-1185">Reference proteome</keyword>
<evidence type="ECO:0000256" key="1">
    <source>
        <dbReference type="ARBA" id="ARBA00004651"/>
    </source>
</evidence>
<keyword evidence="4" id="KW-0328">Glycosyltransferase</keyword>
<evidence type="ECO:0000259" key="7">
    <source>
        <dbReference type="Pfam" id="PF08407"/>
    </source>
</evidence>
<evidence type="ECO:0000256" key="6">
    <source>
        <dbReference type="SAM" id="MobiDB-lite"/>
    </source>
</evidence>
<dbReference type="EC" id="2.4.1.16" evidence="2"/>
<dbReference type="GO" id="GO:0005886">
    <property type="term" value="C:plasma membrane"/>
    <property type="evidence" value="ECO:0007669"/>
    <property type="project" value="UniProtKB-SubCell"/>
</dbReference>
<feature type="compositionally biased region" description="Polar residues" evidence="6">
    <location>
        <begin position="237"/>
        <end position="246"/>
    </location>
</feature>
<evidence type="ECO:0000313" key="10">
    <source>
        <dbReference type="Proteomes" id="UP001172155"/>
    </source>
</evidence>
<dbReference type="AlphaFoldDB" id="A0AA40K4G4"/>
<evidence type="ECO:0000256" key="3">
    <source>
        <dbReference type="ARBA" id="ARBA00022475"/>
    </source>
</evidence>
<reference evidence="9" key="1">
    <citation type="submission" date="2023-06" db="EMBL/GenBank/DDBJ databases">
        <title>Genome-scale phylogeny and comparative genomics of the fungal order Sordariales.</title>
        <authorList>
            <consortium name="Lawrence Berkeley National Laboratory"/>
            <person name="Hensen N."/>
            <person name="Bonometti L."/>
            <person name="Westerberg I."/>
            <person name="Brannstrom I.O."/>
            <person name="Guillou S."/>
            <person name="Cros-Aarteil S."/>
            <person name="Calhoun S."/>
            <person name="Haridas S."/>
            <person name="Kuo A."/>
            <person name="Mondo S."/>
            <person name="Pangilinan J."/>
            <person name="Riley R."/>
            <person name="LaButti K."/>
            <person name="Andreopoulos B."/>
            <person name="Lipzen A."/>
            <person name="Chen C."/>
            <person name="Yanf M."/>
            <person name="Daum C."/>
            <person name="Ng V."/>
            <person name="Clum A."/>
            <person name="Steindorff A."/>
            <person name="Ohm R."/>
            <person name="Martin F."/>
            <person name="Silar P."/>
            <person name="Natvig D."/>
            <person name="Lalanne C."/>
            <person name="Gautier V."/>
            <person name="Ament-velasquez S.L."/>
            <person name="Kruys A."/>
            <person name="Hutchinson M.I."/>
            <person name="Powell A.J."/>
            <person name="Barry K."/>
            <person name="Miller A.N."/>
            <person name="Grigoriev I.V."/>
            <person name="Debuchy R."/>
            <person name="Gladieux P."/>
            <person name="Thoren M.H."/>
            <person name="Johannesson H."/>
        </authorList>
    </citation>
    <scope>NUCLEOTIDE SEQUENCE</scope>
    <source>
        <strain evidence="9">SMH3187-1</strain>
    </source>
</reference>
<evidence type="ECO:0000256" key="2">
    <source>
        <dbReference type="ARBA" id="ARBA00012543"/>
    </source>
</evidence>
<dbReference type="Pfam" id="PF17111">
    <property type="entry name" value="PigL_N"/>
    <property type="match status" value="1"/>
</dbReference>
<dbReference type="InterPro" id="IPR013616">
    <property type="entry name" value="Chitin_synth_N"/>
</dbReference>
<evidence type="ECO:0000313" key="9">
    <source>
        <dbReference type="EMBL" id="KAK0745573.1"/>
    </source>
</evidence>
<feature type="domain" description="Azaphilone pigments biosynthesis cluster protein L N-terminal" evidence="8">
    <location>
        <begin position="2"/>
        <end position="194"/>
    </location>
</feature>
<keyword evidence="4" id="KW-0808">Transferase</keyword>
<evidence type="ECO:0000256" key="4">
    <source>
        <dbReference type="ARBA" id="ARBA00022676"/>
    </source>
</evidence>
<accession>A0AA40K4G4</accession>
<gene>
    <name evidence="9" type="ORF">B0T18DRAFT_133498</name>
</gene>
<keyword evidence="5" id="KW-1133">Transmembrane helix</keyword>
<feature type="region of interest" description="Disordered" evidence="6">
    <location>
        <begin position="230"/>
        <end position="253"/>
    </location>
</feature>
<keyword evidence="5" id="KW-0812">Transmembrane</keyword>
<sequence>MADPFSIAASCVGLLAAISTATVRIGGFVHNVRTARTDLDSVSRELGSLRTVLELIQADAENSQNQLPQTIVHHLCEVLTNCNGAVADIETVLRKYEKSDAVTSSRWALSGRGDVEKLRAHLEAHTSALGLVLDMMNLVVSIKVRQETSTIHAQTTDIKLDTANILAKIDQLQARLPTLGAEEKDDYMLQRYLEEMTTYTEDMLSSVDHEGDPALDVADDEMAALERFLNDQDESSKAGTQLTPAASTGAVAEPPQVQQLPVGIPQKGEGKYSLFSGNLVIDIPLPQDSLSRFPHAPNGGHDEFTHVRYTAVTCDPKLFHDKGYSLRAGLFTKPRTTDLLLSVYFNIEHNTDLFTVLSNVWIAMDKLHQLPSMGQLALKSVRWKHVVLHLHFATRPKGEAQSCLDVIAARPIRYDDPGPDGVSSSHFRETASVNGEYVLWQMYEYTTQLRLRQSPASYSGTFLSRPLQTIITHGTEPTKYSAPDDSIAAWKAWRNTLRRGLDSKVTVFGDSEDAVNYLKPWSLAKAWSGSLAEMHPAGRHEVSLLDMWDWSDRWNNIKALMS</sequence>
<dbReference type="Pfam" id="PF08407">
    <property type="entry name" value="Chitin_synth_1N"/>
    <property type="match status" value="1"/>
</dbReference>
<dbReference type="EMBL" id="JAUKUD010000004">
    <property type="protein sequence ID" value="KAK0745573.1"/>
    <property type="molecule type" value="Genomic_DNA"/>
</dbReference>
<dbReference type="InterPro" id="IPR031348">
    <property type="entry name" value="PigL_N"/>
</dbReference>
<comment type="subcellular location">
    <subcellularLocation>
        <location evidence="1">Cell membrane</location>
        <topology evidence="1">Multi-pass membrane protein</topology>
    </subcellularLocation>
</comment>
<name>A0AA40K4G4_9PEZI</name>
<evidence type="ECO:0000259" key="8">
    <source>
        <dbReference type="Pfam" id="PF17111"/>
    </source>
</evidence>
<organism evidence="9 10">
    <name type="scientific">Schizothecium vesticola</name>
    <dbReference type="NCBI Taxonomy" id="314040"/>
    <lineage>
        <taxon>Eukaryota</taxon>
        <taxon>Fungi</taxon>
        <taxon>Dikarya</taxon>
        <taxon>Ascomycota</taxon>
        <taxon>Pezizomycotina</taxon>
        <taxon>Sordariomycetes</taxon>
        <taxon>Sordariomycetidae</taxon>
        <taxon>Sordariales</taxon>
        <taxon>Schizotheciaceae</taxon>
        <taxon>Schizothecium</taxon>
    </lineage>
</organism>
<proteinExistence type="predicted"/>
<dbReference type="GO" id="GO:0004100">
    <property type="term" value="F:chitin synthase activity"/>
    <property type="evidence" value="ECO:0007669"/>
    <property type="project" value="UniProtKB-EC"/>
</dbReference>